<dbReference type="InterPro" id="IPR058600">
    <property type="entry name" value="YhjD-like"/>
</dbReference>
<proteinExistence type="predicted"/>
<evidence type="ECO:0000313" key="2">
    <source>
        <dbReference type="Proteomes" id="UP000682111"/>
    </source>
</evidence>
<gene>
    <name evidence="1" type="ORF">J27TS8_05400</name>
</gene>
<dbReference type="AlphaFoldDB" id="A0A920BST3"/>
<dbReference type="EMBL" id="BORC01000001">
    <property type="protein sequence ID" value="GIN60547.1"/>
    <property type="molecule type" value="Genomic_DNA"/>
</dbReference>
<name>A0A920BST3_9BACI</name>
<dbReference type="Pfam" id="PF26325">
    <property type="entry name" value="YhjD"/>
    <property type="match status" value="1"/>
</dbReference>
<dbReference type="RefSeq" id="WP_244988874.1">
    <property type="nucleotide sequence ID" value="NZ_BORC01000001.1"/>
</dbReference>
<keyword evidence="2" id="KW-1185">Reference proteome</keyword>
<dbReference type="Proteomes" id="UP000682111">
    <property type="component" value="Unassembled WGS sequence"/>
</dbReference>
<sequence>MLIKEDDRKIIEQSILLPMLLTVLERDRQLFEQLPVKLKQPYLAVIEKTMKTIQKDLHQAKKHMKQNNLKAFETDRDESFTHYLFVSNRYEAKHSYFNPQLRNLVEALMEKYLNNM</sequence>
<evidence type="ECO:0000313" key="1">
    <source>
        <dbReference type="EMBL" id="GIN60547.1"/>
    </source>
</evidence>
<comment type="caution">
    <text evidence="1">The sequence shown here is derived from an EMBL/GenBank/DDBJ whole genome shotgun (WGS) entry which is preliminary data.</text>
</comment>
<organism evidence="1 2">
    <name type="scientific">Robertmurraya siralis</name>
    <dbReference type="NCBI Taxonomy" id="77777"/>
    <lineage>
        <taxon>Bacteria</taxon>
        <taxon>Bacillati</taxon>
        <taxon>Bacillota</taxon>
        <taxon>Bacilli</taxon>
        <taxon>Bacillales</taxon>
        <taxon>Bacillaceae</taxon>
        <taxon>Robertmurraya</taxon>
    </lineage>
</organism>
<protein>
    <submittedName>
        <fullName evidence="1">Uncharacterized protein</fullName>
    </submittedName>
</protein>
<accession>A0A920BST3</accession>
<reference evidence="1" key="1">
    <citation type="submission" date="2021-03" db="EMBL/GenBank/DDBJ databases">
        <title>Antimicrobial resistance genes in bacteria isolated from Japanese honey, and their potential for conferring macrolide and lincosamide resistance in the American foulbrood pathogen Paenibacillus larvae.</title>
        <authorList>
            <person name="Okamoto M."/>
            <person name="Kumagai M."/>
            <person name="Kanamori H."/>
            <person name="Takamatsu D."/>
        </authorList>
    </citation>
    <scope>NUCLEOTIDE SEQUENCE</scope>
    <source>
        <strain evidence="1">J27TS8</strain>
    </source>
</reference>